<dbReference type="Gene3D" id="2.60.120.260">
    <property type="entry name" value="Galactose-binding domain-like"/>
    <property type="match status" value="1"/>
</dbReference>
<dbReference type="KEGG" id="agi:FSB73_03140"/>
<dbReference type="Pfam" id="PF21307">
    <property type="entry name" value="Glyco_hydro_95_C"/>
    <property type="match status" value="1"/>
</dbReference>
<organism evidence="4 5">
    <name type="scientific">Arachidicoccus ginsenosidivorans</name>
    <dbReference type="NCBI Taxonomy" id="496057"/>
    <lineage>
        <taxon>Bacteria</taxon>
        <taxon>Pseudomonadati</taxon>
        <taxon>Bacteroidota</taxon>
        <taxon>Chitinophagia</taxon>
        <taxon>Chitinophagales</taxon>
        <taxon>Chitinophagaceae</taxon>
        <taxon>Arachidicoccus</taxon>
    </lineage>
</organism>
<evidence type="ECO:0000259" key="1">
    <source>
        <dbReference type="Pfam" id="PF14498"/>
    </source>
</evidence>
<feature type="domain" description="Glycosyl hydrolase family 95 N-terminal" evidence="1">
    <location>
        <begin position="46"/>
        <end position="145"/>
    </location>
</feature>
<evidence type="ECO:0000259" key="2">
    <source>
        <dbReference type="Pfam" id="PF21307"/>
    </source>
</evidence>
<dbReference type="GO" id="GO:0004560">
    <property type="term" value="F:alpha-L-fucosidase activity"/>
    <property type="evidence" value="ECO:0007669"/>
    <property type="project" value="TreeGrafter"/>
</dbReference>
<dbReference type="SUPFAM" id="SSF49785">
    <property type="entry name" value="Galactose-binding domain-like"/>
    <property type="match status" value="1"/>
</dbReference>
<dbReference type="RefSeq" id="WP_146780081.1">
    <property type="nucleotide sequence ID" value="NZ_CP042434.1"/>
</dbReference>
<gene>
    <name evidence="4" type="ORF">FSB73_03140</name>
</gene>
<dbReference type="InterPro" id="IPR027414">
    <property type="entry name" value="GH95_N_dom"/>
</dbReference>
<dbReference type="InterPro" id="IPR008979">
    <property type="entry name" value="Galactose-bd-like_sf"/>
</dbReference>
<name>A0A5B8VIF8_9BACT</name>
<dbReference type="PANTHER" id="PTHR31084">
    <property type="entry name" value="ALPHA-L-FUCOSIDASE 2"/>
    <property type="match status" value="1"/>
</dbReference>
<dbReference type="EMBL" id="CP042434">
    <property type="protein sequence ID" value="QEC70821.1"/>
    <property type="molecule type" value="Genomic_DNA"/>
</dbReference>
<protein>
    <submittedName>
        <fullName evidence="4">Glycoside hydrolase family 95 protein</fullName>
    </submittedName>
</protein>
<accession>A0A5B8VIF8</accession>
<dbReference type="SUPFAM" id="SSF48208">
    <property type="entry name" value="Six-hairpin glycosidases"/>
    <property type="match status" value="1"/>
</dbReference>
<dbReference type="AlphaFoldDB" id="A0A5B8VIF8"/>
<dbReference type="InterPro" id="IPR049053">
    <property type="entry name" value="AFCA-like_C"/>
</dbReference>
<keyword evidence="4" id="KW-0378">Hydrolase</keyword>
<keyword evidence="5" id="KW-1185">Reference proteome</keyword>
<dbReference type="Pfam" id="PF14498">
    <property type="entry name" value="Glyco_hyd_65N_2"/>
    <property type="match status" value="2"/>
</dbReference>
<feature type="domain" description="Glycosyl hydrolase family 95 catalytic" evidence="3">
    <location>
        <begin position="502"/>
        <end position="913"/>
    </location>
</feature>
<reference evidence="4 5" key="1">
    <citation type="journal article" date="2017" name="Int. J. Syst. Evol. Microbiol.">
        <title>Arachidicoccus ginsenosidivorans sp. nov., with ginsenoside-converting activity isolated from ginseng cultivating soil.</title>
        <authorList>
            <person name="Siddiqi M.Z."/>
            <person name="Aslam Z."/>
            <person name="Im W.T."/>
        </authorList>
    </citation>
    <scope>NUCLEOTIDE SEQUENCE [LARGE SCALE GENOMIC DNA]</scope>
    <source>
        <strain evidence="4 5">Gsoil 809</strain>
    </source>
</reference>
<evidence type="ECO:0000313" key="4">
    <source>
        <dbReference type="EMBL" id="QEC70821.1"/>
    </source>
</evidence>
<dbReference type="InterPro" id="IPR012341">
    <property type="entry name" value="6hp_glycosidase-like_sf"/>
</dbReference>
<proteinExistence type="predicted"/>
<dbReference type="Gene3D" id="1.50.10.10">
    <property type="match status" value="1"/>
</dbReference>
<dbReference type="PANTHER" id="PTHR31084:SF0">
    <property type="entry name" value="ALPHA-L-FUCOSIDASE 2"/>
    <property type="match status" value="1"/>
</dbReference>
<dbReference type="Proteomes" id="UP000321291">
    <property type="component" value="Chromosome"/>
</dbReference>
<dbReference type="Gene3D" id="2.70.98.50">
    <property type="entry name" value="putative glycoside hydrolase family protein from bacillus halodurans"/>
    <property type="match status" value="1"/>
</dbReference>
<dbReference type="InterPro" id="IPR008928">
    <property type="entry name" value="6-hairpin_glycosidase_sf"/>
</dbReference>
<dbReference type="InterPro" id="IPR054363">
    <property type="entry name" value="GH95_cat"/>
</dbReference>
<dbReference type="OrthoDB" id="9768507at2"/>
<evidence type="ECO:0000259" key="3">
    <source>
        <dbReference type="Pfam" id="PF22124"/>
    </source>
</evidence>
<evidence type="ECO:0000313" key="5">
    <source>
        <dbReference type="Proteomes" id="UP000321291"/>
    </source>
</evidence>
<feature type="domain" description="Glycosyl hydrolase family 95 N-terminal" evidence="1">
    <location>
        <begin position="310"/>
        <end position="461"/>
    </location>
</feature>
<dbReference type="Pfam" id="PF22124">
    <property type="entry name" value="Glyco_hydro_95_cat"/>
    <property type="match status" value="1"/>
</dbReference>
<sequence length="1008" mass="112423">MSSSLFSLSKTVRQLMVLSCAVLLLSCHIDTGNDQQQAVKPDELVLWYNQSAQDQHWTDALPIGNGHLGAMVFGGVDTDHIQFNESSLWTGRPRNYAHPGAYKYLDQIRQLIFAGKQSEAEALAEAHFMGIKDHDPKAYLKLKSDWLKKVRQDTTAASEKFDDSRWQTMQLPLINGWESGGHQGLDGALWFRVDFEVPAEWTGQDLYVDLGRIRDQDYCYVNGHYVGMGAGISTKRHYLLKAQNLHVGQNVLAIQVINFFDKGGFTGVKNDRPIFVVYPTNATPKEGRPLSRTWKYWVQNDAPPAYPQYEASYQPFGDIYIKNLSEADPKNPISHYRRSLDLREATVQVSYQKGAIKYNRTYFASAADPVMVFKLKASQPGKISFQARFATLHKAHQYFKIDSQTIGMKLQVKDGALRGYSALRINANGTRASVLVTDSTLEVSHADSVVLYTVAATNFVNAKDVTGKPDSLCKAYLAKIALIGNDSRNPGNPSSHSEWGDYDLLYKRHEAAYHQLFDSFDLHLGPENSNNNASSGTDQAASLPTDQRIKAFSVKSDPGLITLYTQYARYLMISATPPGGRAANLQGIWNDLLTPPWGSKYTTNINLEMNYWPAEKLNLSACTTPLFKLIEVIAKTGSLTAKEQYGAPGWVLHHNTDIWGATAPIDAAKHGIWLGGAAWLCHHLYEHYLFTRDSVFLRDTAYPIMKRAAAFYQHILVKDPKTGYLVSAPSNSPEHGGLVAGPTMDHQLICDLFSNCIHAAKVLGGDSAFNSELKEEYKKIAPNQIGQYGQLQEWMQDIDDTSDTHRHVSHLWGVYPGNDISWDKDSAMMRAARQSLIYRGDGGTGWSVAWKLNLWARFKDGNHALKLLKELLRPAEGAAGRERGGVYHNLMDAHPPFQIDGNFGGAAGLAEMLVQSQNGYIDLLPALPDSLAEGWVKGIKARGGYELRLFWQHHQLQKVQISGVINGSCELRYGKLQRQIQVSAGKWYTLDGALQPIQPADDFKDNTK</sequence>
<feature type="domain" description="Alpha fucosidase A-like C-terminal" evidence="2">
    <location>
        <begin position="915"/>
        <end position="981"/>
    </location>
</feature>
<dbReference type="GO" id="GO:0005975">
    <property type="term" value="P:carbohydrate metabolic process"/>
    <property type="evidence" value="ECO:0007669"/>
    <property type="project" value="InterPro"/>
</dbReference>